<dbReference type="InterPro" id="IPR003439">
    <property type="entry name" value="ABC_transporter-like_ATP-bd"/>
</dbReference>
<dbReference type="InterPro" id="IPR027417">
    <property type="entry name" value="P-loop_NTPase"/>
</dbReference>
<feature type="domain" description="ABC transporter" evidence="4">
    <location>
        <begin position="2"/>
        <end position="224"/>
    </location>
</feature>
<keyword evidence="2" id="KW-0547">Nucleotide-binding</keyword>
<protein>
    <submittedName>
        <fullName evidence="5">ABC transporter ATP-binding protein</fullName>
    </submittedName>
</protein>
<dbReference type="RefSeq" id="WP_085050829.1">
    <property type="nucleotide sequence ID" value="NZ_LNQR01000008.1"/>
</dbReference>
<dbReference type="EMBL" id="LNQR01000008">
    <property type="protein sequence ID" value="KWT93571.1"/>
    <property type="molecule type" value="Genomic_DNA"/>
</dbReference>
<evidence type="ECO:0000256" key="3">
    <source>
        <dbReference type="ARBA" id="ARBA00022840"/>
    </source>
</evidence>
<dbReference type="PANTHER" id="PTHR24220">
    <property type="entry name" value="IMPORT ATP-BINDING PROTEIN"/>
    <property type="match status" value="1"/>
</dbReference>
<sequence>MLEITGIRKSYKIGKDIIKAVDNASFKVEKGDSIMIFGHSGSGKTTMLSIIGGLTKPESGTVKYGDTDLWSLTDNDLSEFRNKRINFIFQFSSLIPTLSILENIILPTAFNKTADRRQKFEAKDLLSMVGLQDKLHVYPSQLSGGQQRRAAIARAFINNPEIILADEPTGDLDEETEAEMLALCKQMNLEQGITFLIVTHNTDIAKQCNKHFVMNRGILTPKDMS</sequence>
<evidence type="ECO:0000256" key="1">
    <source>
        <dbReference type="ARBA" id="ARBA00022448"/>
    </source>
</evidence>
<organism evidence="5 6">
    <name type="scientific">Candidatus Magnetominusculus xianensis</name>
    <dbReference type="NCBI Taxonomy" id="1748249"/>
    <lineage>
        <taxon>Bacteria</taxon>
        <taxon>Pseudomonadati</taxon>
        <taxon>Nitrospirota</taxon>
        <taxon>Nitrospiria</taxon>
        <taxon>Nitrospirales</taxon>
        <taxon>Nitrospiraceae</taxon>
        <taxon>Candidatus Magnetominusculus</taxon>
    </lineage>
</organism>
<dbReference type="GO" id="GO:0005524">
    <property type="term" value="F:ATP binding"/>
    <property type="evidence" value="ECO:0007669"/>
    <property type="project" value="UniProtKB-KW"/>
</dbReference>
<dbReference type="CDD" id="cd03255">
    <property type="entry name" value="ABC_MJ0796_LolCDE_FtsE"/>
    <property type="match status" value="1"/>
</dbReference>
<name>A0ABR5SK90_9BACT</name>
<evidence type="ECO:0000313" key="5">
    <source>
        <dbReference type="EMBL" id="KWT93571.1"/>
    </source>
</evidence>
<proteinExistence type="predicted"/>
<dbReference type="InterPro" id="IPR003593">
    <property type="entry name" value="AAA+_ATPase"/>
</dbReference>
<reference evidence="5 6" key="1">
    <citation type="submission" date="2015-11" db="EMBL/GenBank/DDBJ databases">
        <authorList>
            <person name="Lin W."/>
        </authorList>
    </citation>
    <scope>NUCLEOTIDE SEQUENCE [LARGE SCALE GENOMIC DNA]</scope>
    <source>
        <strain evidence="5 6">HCH-1</strain>
    </source>
</reference>
<keyword evidence="3 5" id="KW-0067">ATP-binding</keyword>
<accession>A0ABR5SK90</accession>
<keyword evidence="1" id="KW-0813">Transport</keyword>
<gene>
    <name evidence="5" type="ORF">ASN18_0294</name>
</gene>
<dbReference type="SMART" id="SM00382">
    <property type="entry name" value="AAA"/>
    <property type="match status" value="1"/>
</dbReference>
<dbReference type="InterPro" id="IPR017911">
    <property type="entry name" value="MacB-like_ATP-bd"/>
</dbReference>
<comment type="caution">
    <text evidence="5">The sequence shown here is derived from an EMBL/GenBank/DDBJ whole genome shotgun (WGS) entry which is preliminary data.</text>
</comment>
<dbReference type="InterPro" id="IPR015854">
    <property type="entry name" value="ABC_transpr_LolD-like"/>
</dbReference>
<evidence type="ECO:0000259" key="4">
    <source>
        <dbReference type="PROSITE" id="PS50893"/>
    </source>
</evidence>
<dbReference type="PROSITE" id="PS50893">
    <property type="entry name" value="ABC_TRANSPORTER_2"/>
    <property type="match status" value="1"/>
</dbReference>
<dbReference type="InterPro" id="IPR017871">
    <property type="entry name" value="ABC_transporter-like_CS"/>
</dbReference>
<dbReference type="Proteomes" id="UP000060487">
    <property type="component" value="Unassembled WGS sequence"/>
</dbReference>
<keyword evidence="6" id="KW-1185">Reference proteome</keyword>
<dbReference type="PROSITE" id="PS00211">
    <property type="entry name" value="ABC_TRANSPORTER_1"/>
    <property type="match status" value="1"/>
</dbReference>
<evidence type="ECO:0000256" key="2">
    <source>
        <dbReference type="ARBA" id="ARBA00022741"/>
    </source>
</evidence>
<dbReference type="Pfam" id="PF00005">
    <property type="entry name" value="ABC_tran"/>
    <property type="match status" value="1"/>
</dbReference>
<dbReference type="SUPFAM" id="SSF52540">
    <property type="entry name" value="P-loop containing nucleoside triphosphate hydrolases"/>
    <property type="match status" value="1"/>
</dbReference>
<dbReference type="PANTHER" id="PTHR24220:SF86">
    <property type="entry name" value="ABC TRANSPORTER ABCH.1"/>
    <property type="match status" value="1"/>
</dbReference>
<evidence type="ECO:0000313" key="6">
    <source>
        <dbReference type="Proteomes" id="UP000060487"/>
    </source>
</evidence>
<dbReference type="Gene3D" id="3.40.50.300">
    <property type="entry name" value="P-loop containing nucleotide triphosphate hydrolases"/>
    <property type="match status" value="1"/>
</dbReference>